<dbReference type="InterPro" id="IPR002048">
    <property type="entry name" value="EF_hand_dom"/>
</dbReference>
<evidence type="ECO:0000313" key="3">
    <source>
        <dbReference type="EMBL" id="MBR0562856.1"/>
    </source>
</evidence>
<dbReference type="RefSeq" id="WP_211926782.1">
    <property type="nucleotide sequence ID" value="NZ_JAGQFT020000003.1"/>
</dbReference>
<protein>
    <submittedName>
        <fullName evidence="3">EF-hand domain-containing protein</fullName>
    </submittedName>
</protein>
<dbReference type="Pfam" id="PF13202">
    <property type="entry name" value="EF-hand_5"/>
    <property type="match status" value="1"/>
</dbReference>
<dbReference type="Gene3D" id="1.10.238.10">
    <property type="entry name" value="EF-hand"/>
    <property type="match status" value="1"/>
</dbReference>
<dbReference type="Proteomes" id="UP000675747">
    <property type="component" value="Unassembled WGS sequence"/>
</dbReference>
<dbReference type="SUPFAM" id="SSF47473">
    <property type="entry name" value="EF-hand"/>
    <property type="match status" value="1"/>
</dbReference>
<sequence>MTIRIHITPVAIGLAALGVAALLATSAAAAQSGDARQQRLQALQERMAAADTDGDGAYSRAEVEAGFPRMAEHFDQADTDGDGLLTREELRALAQAAGRRMR</sequence>
<gene>
    <name evidence="4" type="ORF">KB893_004900</name>
    <name evidence="3" type="ORF">KB893_10060</name>
</gene>
<reference evidence="3" key="2">
    <citation type="submission" date="2021-04" db="EMBL/GenBank/DDBJ databases">
        <authorList>
            <person name="Karlyshev A.V."/>
        </authorList>
    </citation>
    <scope>NUCLEOTIDE SEQUENCE</scope>
    <source>
        <strain evidence="3">LMG 29479</strain>
    </source>
</reference>
<dbReference type="PROSITE" id="PS00018">
    <property type="entry name" value="EF_HAND_1"/>
    <property type="match status" value="1"/>
</dbReference>
<evidence type="ECO:0000259" key="2">
    <source>
        <dbReference type="PROSITE" id="PS50222"/>
    </source>
</evidence>
<feature type="chain" id="PRO_5042774262" evidence="1">
    <location>
        <begin position="30"/>
        <end position="102"/>
    </location>
</feature>
<dbReference type="InterPro" id="IPR018247">
    <property type="entry name" value="EF_Hand_1_Ca_BS"/>
</dbReference>
<organism evidence="3">
    <name type="scientific">Coralloluteibacterium stylophorae</name>
    <dbReference type="NCBI Taxonomy" id="1776034"/>
    <lineage>
        <taxon>Bacteria</taxon>
        <taxon>Pseudomonadati</taxon>
        <taxon>Pseudomonadota</taxon>
        <taxon>Gammaproteobacteria</taxon>
        <taxon>Lysobacterales</taxon>
        <taxon>Lysobacteraceae</taxon>
        <taxon>Coralloluteibacterium</taxon>
    </lineage>
</organism>
<dbReference type="PROSITE" id="PS50222">
    <property type="entry name" value="EF_HAND_2"/>
    <property type="match status" value="1"/>
</dbReference>
<proteinExistence type="predicted"/>
<keyword evidence="5" id="KW-1185">Reference proteome</keyword>
<name>A0A8J7VV62_9GAMM</name>
<feature type="signal peptide" evidence="1">
    <location>
        <begin position="1"/>
        <end position="29"/>
    </location>
</feature>
<dbReference type="EMBL" id="JAGQFT020000003">
    <property type="protein sequence ID" value="MBS7456476.1"/>
    <property type="molecule type" value="Genomic_DNA"/>
</dbReference>
<dbReference type="InterPro" id="IPR011992">
    <property type="entry name" value="EF-hand-dom_pair"/>
</dbReference>
<accession>A0A8J7VV62</accession>
<dbReference type="AlphaFoldDB" id="A0A8J7VV62"/>
<evidence type="ECO:0000313" key="5">
    <source>
        <dbReference type="Proteomes" id="UP000675747"/>
    </source>
</evidence>
<dbReference type="GO" id="GO:0005509">
    <property type="term" value="F:calcium ion binding"/>
    <property type="evidence" value="ECO:0007669"/>
    <property type="project" value="InterPro"/>
</dbReference>
<dbReference type="EMBL" id="JAGQFT010000079">
    <property type="protein sequence ID" value="MBR0562856.1"/>
    <property type="molecule type" value="Genomic_DNA"/>
</dbReference>
<comment type="caution">
    <text evidence="3">The sequence shown here is derived from an EMBL/GenBank/DDBJ whole genome shotgun (WGS) entry which is preliminary data.</text>
</comment>
<evidence type="ECO:0000256" key="1">
    <source>
        <dbReference type="SAM" id="SignalP"/>
    </source>
</evidence>
<feature type="domain" description="EF-hand" evidence="2">
    <location>
        <begin position="65"/>
        <end position="100"/>
    </location>
</feature>
<reference evidence="4 5" key="1">
    <citation type="journal article" date="2021" name="Microbiol. Resour. Announc.">
        <title>Draft Genome Sequence of Coralloluteibacterium stylophorae LMG 29479T.</title>
        <authorList>
            <person name="Karlyshev A.V."/>
            <person name="Kudryashova E.B."/>
            <person name="Ariskina E.V."/>
            <person name="Conroy A.P."/>
            <person name="Abidueva E.Y."/>
        </authorList>
    </citation>
    <scope>NUCLEOTIDE SEQUENCE [LARGE SCALE GENOMIC DNA]</scope>
    <source>
        <strain evidence="4 5">LMG 29479</strain>
    </source>
</reference>
<evidence type="ECO:0000313" key="4">
    <source>
        <dbReference type="EMBL" id="MBS7456476.1"/>
    </source>
</evidence>
<keyword evidence="1" id="KW-0732">Signal</keyword>